<dbReference type="Proteomes" id="UP001195483">
    <property type="component" value="Unassembled WGS sequence"/>
</dbReference>
<feature type="compositionally biased region" description="Polar residues" evidence="13">
    <location>
        <begin position="472"/>
        <end position="484"/>
    </location>
</feature>
<dbReference type="InterPro" id="IPR036236">
    <property type="entry name" value="Znf_C2H2_sf"/>
</dbReference>
<gene>
    <name evidence="16" type="ORF">CHS0354_010411</name>
</gene>
<feature type="domain" description="C2H2-type" evidence="14">
    <location>
        <begin position="281"/>
        <end position="308"/>
    </location>
</feature>
<evidence type="ECO:0000313" key="17">
    <source>
        <dbReference type="Proteomes" id="UP001195483"/>
    </source>
</evidence>
<feature type="compositionally biased region" description="Low complexity" evidence="13">
    <location>
        <begin position="1085"/>
        <end position="1094"/>
    </location>
</feature>
<evidence type="ECO:0000256" key="10">
    <source>
        <dbReference type="ARBA" id="ARBA00023163"/>
    </source>
</evidence>
<keyword evidence="9" id="KW-0010">Activator</keyword>
<feature type="compositionally biased region" description="Pro residues" evidence="13">
    <location>
        <begin position="1237"/>
        <end position="1252"/>
    </location>
</feature>
<dbReference type="Pfam" id="PF25445">
    <property type="entry name" value="CCHC_ZFPM2"/>
    <property type="match status" value="1"/>
</dbReference>
<feature type="compositionally biased region" description="Basic and acidic residues" evidence="13">
    <location>
        <begin position="25"/>
        <end position="36"/>
    </location>
</feature>
<feature type="compositionally biased region" description="Basic and acidic residues" evidence="13">
    <location>
        <begin position="331"/>
        <end position="363"/>
    </location>
</feature>
<organism evidence="16 17">
    <name type="scientific">Potamilus streckersoni</name>
    <dbReference type="NCBI Taxonomy" id="2493646"/>
    <lineage>
        <taxon>Eukaryota</taxon>
        <taxon>Metazoa</taxon>
        <taxon>Spiralia</taxon>
        <taxon>Lophotrochozoa</taxon>
        <taxon>Mollusca</taxon>
        <taxon>Bivalvia</taxon>
        <taxon>Autobranchia</taxon>
        <taxon>Heteroconchia</taxon>
        <taxon>Palaeoheterodonta</taxon>
        <taxon>Unionida</taxon>
        <taxon>Unionoidea</taxon>
        <taxon>Unionidae</taxon>
        <taxon>Ambleminae</taxon>
        <taxon>Lampsilini</taxon>
        <taxon>Potamilus</taxon>
    </lineage>
</organism>
<dbReference type="GO" id="GO:0007507">
    <property type="term" value="P:heart development"/>
    <property type="evidence" value="ECO:0007669"/>
    <property type="project" value="TreeGrafter"/>
</dbReference>
<proteinExistence type="predicted"/>
<dbReference type="GO" id="GO:0045944">
    <property type="term" value="P:positive regulation of transcription by RNA polymerase II"/>
    <property type="evidence" value="ECO:0007669"/>
    <property type="project" value="TreeGrafter"/>
</dbReference>
<keyword evidence="8" id="KW-0238">DNA-binding</keyword>
<dbReference type="Gene3D" id="2.170.270.10">
    <property type="entry name" value="SET domain"/>
    <property type="match status" value="1"/>
</dbReference>
<feature type="region of interest" description="Disordered" evidence="13">
    <location>
        <begin position="1"/>
        <end position="63"/>
    </location>
</feature>
<dbReference type="InterPro" id="IPR046341">
    <property type="entry name" value="SET_dom_sf"/>
</dbReference>
<feature type="compositionally biased region" description="Low complexity" evidence="13">
    <location>
        <begin position="646"/>
        <end position="656"/>
    </location>
</feature>
<feature type="region of interest" description="Disordered" evidence="13">
    <location>
        <begin position="560"/>
        <end position="584"/>
    </location>
</feature>
<dbReference type="Pfam" id="PF12874">
    <property type="entry name" value="zf-met"/>
    <property type="match status" value="2"/>
</dbReference>
<keyword evidence="5 12" id="KW-0863">Zinc-finger</keyword>
<dbReference type="SUPFAM" id="SSF57667">
    <property type="entry name" value="beta-beta-alpha zinc fingers"/>
    <property type="match status" value="6"/>
</dbReference>
<feature type="domain" description="CCHC FOG-type" evidence="15">
    <location>
        <begin position="436"/>
        <end position="469"/>
    </location>
</feature>
<feature type="domain" description="C2H2-type" evidence="14">
    <location>
        <begin position="880"/>
        <end position="907"/>
    </location>
</feature>
<feature type="compositionally biased region" description="Polar residues" evidence="13">
    <location>
        <begin position="1064"/>
        <end position="1073"/>
    </location>
</feature>
<evidence type="ECO:0000256" key="11">
    <source>
        <dbReference type="ARBA" id="ARBA00023242"/>
    </source>
</evidence>
<evidence type="ECO:0000256" key="7">
    <source>
        <dbReference type="ARBA" id="ARBA00023015"/>
    </source>
</evidence>
<feature type="region of interest" description="Disordered" evidence="13">
    <location>
        <begin position="469"/>
        <end position="499"/>
    </location>
</feature>
<evidence type="ECO:0000256" key="13">
    <source>
        <dbReference type="SAM" id="MobiDB-lite"/>
    </source>
</evidence>
<comment type="caution">
    <text evidence="16">The sequence shown here is derived from an EMBL/GenBank/DDBJ whole genome shotgun (WGS) entry which is preliminary data.</text>
</comment>
<evidence type="ECO:0000256" key="12">
    <source>
        <dbReference type="PROSITE-ProRule" id="PRU00042"/>
    </source>
</evidence>
<dbReference type="GO" id="GO:0009653">
    <property type="term" value="P:anatomical structure morphogenesis"/>
    <property type="evidence" value="ECO:0007669"/>
    <property type="project" value="UniProtKB-ARBA"/>
</dbReference>
<evidence type="ECO:0000256" key="6">
    <source>
        <dbReference type="ARBA" id="ARBA00022833"/>
    </source>
</evidence>
<dbReference type="GO" id="GO:0008270">
    <property type="term" value="F:zinc ion binding"/>
    <property type="evidence" value="ECO:0007669"/>
    <property type="project" value="UniProtKB-KW"/>
</dbReference>
<dbReference type="GO" id="GO:0061629">
    <property type="term" value="F:RNA polymerase II-specific DNA-binding transcription factor binding"/>
    <property type="evidence" value="ECO:0007669"/>
    <property type="project" value="InterPro"/>
</dbReference>
<dbReference type="GO" id="GO:0000122">
    <property type="term" value="P:negative regulation of transcription by RNA polymerase II"/>
    <property type="evidence" value="ECO:0007669"/>
    <property type="project" value="TreeGrafter"/>
</dbReference>
<feature type="domain" description="CCHC FOG-type" evidence="15">
    <location>
        <begin position="1370"/>
        <end position="1403"/>
    </location>
</feature>
<evidence type="ECO:0008006" key="18">
    <source>
        <dbReference type="Google" id="ProtNLM"/>
    </source>
</evidence>
<feature type="region of interest" description="Disordered" evidence="13">
    <location>
        <begin position="1059"/>
        <end position="1135"/>
    </location>
</feature>
<dbReference type="PANTHER" id="PTHR12958:SF3">
    <property type="entry name" value="ZINC FINGER PROTEIN USH"/>
    <property type="match status" value="1"/>
</dbReference>
<protein>
    <recommendedName>
        <fullName evidence="18">Zinc finger protein ush</fullName>
    </recommendedName>
</protein>
<dbReference type="PROSITE" id="PS00028">
    <property type="entry name" value="ZINC_FINGER_C2H2_1"/>
    <property type="match status" value="1"/>
</dbReference>
<evidence type="ECO:0000256" key="9">
    <source>
        <dbReference type="ARBA" id="ARBA00023159"/>
    </source>
</evidence>
<dbReference type="PROSITE" id="PS50157">
    <property type="entry name" value="ZINC_FINGER_C2H2_2"/>
    <property type="match status" value="4"/>
</dbReference>
<reference evidence="16" key="1">
    <citation type="journal article" date="2021" name="Genome Biol. Evol.">
        <title>A High-Quality Reference Genome for a Parasitic Bivalve with Doubly Uniparental Inheritance (Bivalvia: Unionida).</title>
        <authorList>
            <person name="Smith C.H."/>
        </authorList>
    </citation>
    <scope>NUCLEOTIDE SEQUENCE</scope>
    <source>
        <strain evidence="16">CHS0354</strain>
    </source>
</reference>
<feature type="compositionally biased region" description="Low complexity" evidence="13">
    <location>
        <begin position="1302"/>
        <end position="1311"/>
    </location>
</feature>
<reference evidence="16" key="2">
    <citation type="journal article" date="2021" name="Genome Biol. Evol.">
        <title>Developing a high-quality reference genome for a parasitic bivalve with doubly uniparental inheritance (Bivalvia: Unionida).</title>
        <authorList>
            <person name="Smith C.H."/>
        </authorList>
    </citation>
    <scope>NUCLEOTIDE SEQUENCE</scope>
    <source>
        <strain evidence="16">CHS0354</strain>
        <tissue evidence="16">Mantle</tissue>
    </source>
</reference>
<evidence type="ECO:0000256" key="2">
    <source>
        <dbReference type="ARBA" id="ARBA00022491"/>
    </source>
</evidence>
<evidence type="ECO:0000256" key="8">
    <source>
        <dbReference type="ARBA" id="ARBA00023125"/>
    </source>
</evidence>
<keyword evidence="11" id="KW-0539">Nucleus</keyword>
<keyword evidence="10" id="KW-0804">Transcription</keyword>
<feature type="region of interest" description="Disordered" evidence="13">
    <location>
        <begin position="315"/>
        <end position="398"/>
    </location>
</feature>
<dbReference type="InterPro" id="IPR013087">
    <property type="entry name" value="Znf_C2H2_type"/>
</dbReference>
<comment type="subcellular location">
    <subcellularLocation>
        <location evidence="1">Nucleus</location>
    </subcellularLocation>
</comment>
<evidence type="ECO:0000313" key="16">
    <source>
        <dbReference type="EMBL" id="KAK3577850.1"/>
    </source>
</evidence>
<keyword evidence="17" id="KW-1185">Reference proteome</keyword>
<feature type="domain" description="C2H2-type" evidence="14">
    <location>
        <begin position="1004"/>
        <end position="1026"/>
    </location>
</feature>
<feature type="compositionally biased region" description="Basic and acidic residues" evidence="13">
    <location>
        <begin position="49"/>
        <end position="58"/>
    </location>
</feature>
<dbReference type="GO" id="GO:0030154">
    <property type="term" value="P:cell differentiation"/>
    <property type="evidence" value="ECO:0007669"/>
    <property type="project" value="UniProtKB-ARBA"/>
</dbReference>
<keyword evidence="6" id="KW-0862">Zinc</keyword>
<evidence type="ECO:0000259" key="15">
    <source>
        <dbReference type="PROSITE" id="PS51810"/>
    </source>
</evidence>
<dbReference type="PANTHER" id="PTHR12958">
    <property type="entry name" value="FRIEND OF GATA2-RELATED"/>
    <property type="match status" value="1"/>
</dbReference>
<feature type="region of interest" description="Disordered" evidence="13">
    <location>
        <begin position="608"/>
        <end position="666"/>
    </location>
</feature>
<keyword evidence="3" id="KW-0479">Metal-binding</keyword>
<keyword evidence="4" id="KW-0677">Repeat</keyword>
<dbReference type="EMBL" id="JAEAOA010000650">
    <property type="protein sequence ID" value="KAK3577850.1"/>
    <property type="molecule type" value="Genomic_DNA"/>
</dbReference>
<feature type="compositionally biased region" description="Polar residues" evidence="13">
    <location>
        <begin position="1201"/>
        <end position="1229"/>
    </location>
</feature>
<name>A0AAE0RQW2_9BIVA</name>
<dbReference type="InterPro" id="IPR034731">
    <property type="entry name" value="Znf_CCHC_FOG"/>
</dbReference>
<feature type="domain" description="CCHC FOG-type" evidence="15">
    <location>
        <begin position="694"/>
        <end position="727"/>
    </location>
</feature>
<dbReference type="Gene3D" id="3.30.160.60">
    <property type="entry name" value="Classic Zinc Finger"/>
    <property type="match status" value="3"/>
</dbReference>
<dbReference type="SMART" id="SM00355">
    <property type="entry name" value="ZnF_C2H2"/>
    <property type="match status" value="9"/>
</dbReference>
<dbReference type="GO" id="GO:0005634">
    <property type="term" value="C:nucleus"/>
    <property type="evidence" value="ECO:0007669"/>
    <property type="project" value="UniProtKB-SubCell"/>
</dbReference>
<feature type="compositionally biased region" description="Basic residues" evidence="13">
    <location>
        <begin position="1"/>
        <end position="13"/>
    </location>
</feature>
<evidence type="ECO:0000256" key="4">
    <source>
        <dbReference type="ARBA" id="ARBA00022737"/>
    </source>
</evidence>
<dbReference type="PROSITE" id="PS51810">
    <property type="entry name" value="ZF_CCHC_FOG"/>
    <property type="match status" value="3"/>
</dbReference>
<reference evidence="16" key="3">
    <citation type="submission" date="2023-05" db="EMBL/GenBank/DDBJ databases">
        <authorList>
            <person name="Smith C.H."/>
        </authorList>
    </citation>
    <scope>NUCLEOTIDE SEQUENCE</scope>
    <source>
        <strain evidence="16">CHS0354</strain>
        <tissue evidence="16">Mantle</tissue>
    </source>
</reference>
<dbReference type="GO" id="GO:0003677">
    <property type="term" value="F:DNA binding"/>
    <property type="evidence" value="ECO:0007669"/>
    <property type="project" value="UniProtKB-KW"/>
</dbReference>
<feature type="region of interest" description="Disordered" evidence="13">
    <location>
        <begin position="741"/>
        <end position="779"/>
    </location>
</feature>
<feature type="domain" description="C2H2-type" evidence="14">
    <location>
        <begin position="399"/>
        <end position="421"/>
    </location>
</feature>
<sequence>MSRRKQSNPKPIKRQAGEDGSDSEMANHLDSKKVEENMDQSNVSLSSDEENKPSEQNDIKNIVHCQVDGTRGVTSPYDNSTCSSNGIWKNSLFPSDVLSLRKVEESEFVQTGIAWSILTNVALQKGSTIGPYRGELVSLSSIKPGQLVLQFQGPSGEFAFIKVMEEGGEWLTLLKPADRQMAHNTSVYFEEGRIWCEMVLDLAAGTELVASFMVNGERHVSSPEGEKSSSPSSVSPCEAANIKEEQKSSSPKVTPKAVPETRSSAHFKSAIIPPNHAALIYGCPFCGVRFSSARTLEAHLSFYCSKKPPDFVSIQQQLSRQQQQQASGAVNDKEPEVIKKDNEGKESPTDVDKEKPTIKKEPELSINKRSAEEKSNDLSDSASESEGPPAKSPKTGQMYKCPLCSYTADKVSSLNRHRRIHNRCGEDVVEKLPVVLSSHSDMFCKDCNIQFSSMNTYRAHKEFYCKGRQKVGQDQSTDGNSSEAESPKAEDSPQAVTPTSQAMATLLASNPALVASNQQLLQQMALIPHPFLLANPEVISLASQMTLPVIPHGMQGFMKSSEETTAPIKQISPSHGSDKSKVSESKNLMEISSQDVPLDLSTCKPKKISESTVQSDDISEQPENLVIKREPKSPSPGPSQSFLDTKSSSKAPSSSPGDGTGKVQVPLTPISIPGLMTPVLPFNQIQFVKNKPIPPRQPVSRCVECNIVFYKHENYLIHKEHYCSGRQMKDSTDENMVIADENRKQESPDSSPKADVLTSQAQYKESPHPKTVPASSPNQIITTPKTPTEICYRYYCIPCKIKFSSAGTLKAHKEFYCPHGQATETLVVKEPVENEGNTSSPNSSEDGTSFKCSSCQSEFMSARLLKLHFCNGAATQTPLLRCPYCDYVTQTETRLSEHMKVHIPTKAFKCTICGYRGNTARGMRMHGKMHIDNGEEFTDDNMVEYEEPPLIPVQRNGVCDKGPVDVESELIRLKNEPYKRRRSRKSFEKTENFSAFLNQAVLPRVCAACGQTFTDVNSFLIHLQMHEIAALEAVKSLKCEHCNFVAESLKNLLQHMQAKHPEQLPTTSKPSSASPNRSENDESSRSQSRSPMRSDSGDERSDSGESSQSHSSFCENSVRKEKPFAGQNGDFKGKTMNLPLKISLKEEIISHESSKDDESKILKIKQEPDDRNSPSPRHYTAIISKVNRSDEKDLNPKIYDNSEQVSPEIQDQKSSPKNSIPSQNFSTGLHSLRQPSPRQPSPRQPMPSPMQPISPNISSIKGEPMSPKLKFDCEPTAFATVKSESKSPTTLDRSPLKPRTHSSPTTSPKLSTTKGILTATMIQNFPLYNPTLLSLYQLPGMSHGVTPLVSMTALTPSSIVPPSVSGAISPDKQGPKYCKDCDIKFTYLSTFLTHKKFYCRARTEGDLSHSATA</sequence>
<evidence type="ECO:0000256" key="1">
    <source>
        <dbReference type="ARBA" id="ARBA00004123"/>
    </source>
</evidence>
<accession>A0AAE0RQW2</accession>
<feature type="compositionally biased region" description="Low complexity" evidence="13">
    <location>
        <begin position="315"/>
        <end position="325"/>
    </location>
</feature>
<feature type="compositionally biased region" description="Low complexity" evidence="13">
    <location>
        <begin position="228"/>
        <end position="238"/>
    </location>
</feature>
<evidence type="ECO:0000256" key="5">
    <source>
        <dbReference type="ARBA" id="ARBA00022771"/>
    </source>
</evidence>
<dbReference type="InterPro" id="IPR059121">
    <property type="entry name" value="CCHC_ZFPM2-like"/>
</dbReference>
<dbReference type="InterPro" id="IPR039746">
    <property type="entry name" value="FOG"/>
</dbReference>
<evidence type="ECO:0000256" key="3">
    <source>
        <dbReference type="ARBA" id="ARBA00022723"/>
    </source>
</evidence>
<feature type="region of interest" description="Disordered" evidence="13">
    <location>
        <begin position="1184"/>
        <end position="1311"/>
    </location>
</feature>
<feature type="region of interest" description="Disordered" evidence="13">
    <location>
        <begin position="219"/>
        <end position="261"/>
    </location>
</feature>
<evidence type="ECO:0000259" key="14">
    <source>
        <dbReference type="PROSITE" id="PS50157"/>
    </source>
</evidence>
<keyword evidence="2" id="KW-0678">Repressor</keyword>
<keyword evidence="7" id="KW-0805">Transcription regulation</keyword>